<evidence type="ECO:0000256" key="1">
    <source>
        <dbReference type="ARBA" id="ARBA00022490"/>
    </source>
</evidence>
<protein>
    <recommendedName>
        <fullName evidence="5">Exodeoxyribonuclease 7 large subunit</fullName>
        <ecNumber evidence="5">3.1.11.6</ecNumber>
    </recommendedName>
    <alternativeName>
        <fullName evidence="5">Exodeoxyribonuclease VII large subunit</fullName>
        <shortName evidence="5">Exonuclease VII large subunit</shortName>
    </alternativeName>
</protein>
<dbReference type="NCBIfam" id="TIGR00237">
    <property type="entry name" value="xseA"/>
    <property type="match status" value="1"/>
</dbReference>
<evidence type="ECO:0000256" key="4">
    <source>
        <dbReference type="ARBA" id="ARBA00022839"/>
    </source>
</evidence>
<dbReference type="Proteomes" id="UP000189369">
    <property type="component" value="Chromosome"/>
</dbReference>
<dbReference type="EC" id="3.1.11.6" evidence="5"/>
<evidence type="ECO:0000256" key="2">
    <source>
        <dbReference type="ARBA" id="ARBA00022722"/>
    </source>
</evidence>
<evidence type="ECO:0000259" key="7">
    <source>
        <dbReference type="Pfam" id="PF02601"/>
    </source>
</evidence>
<keyword evidence="2 5" id="KW-0540">Nuclease</keyword>
<dbReference type="PANTHER" id="PTHR30008">
    <property type="entry name" value="EXODEOXYRIBONUCLEASE 7 LARGE SUBUNIT"/>
    <property type="match status" value="1"/>
</dbReference>
<dbReference type="InterPro" id="IPR003753">
    <property type="entry name" value="Exonuc_VII_L"/>
</dbReference>
<evidence type="ECO:0000256" key="3">
    <source>
        <dbReference type="ARBA" id="ARBA00022801"/>
    </source>
</evidence>
<evidence type="ECO:0000256" key="6">
    <source>
        <dbReference type="RuleBase" id="RU004355"/>
    </source>
</evidence>
<dbReference type="GO" id="GO:0008855">
    <property type="term" value="F:exodeoxyribonuclease VII activity"/>
    <property type="evidence" value="ECO:0007669"/>
    <property type="project" value="UniProtKB-UniRule"/>
</dbReference>
<feature type="domain" description="Exonuclease VII large subunit C-terminal" evidence="7">
    <location>
        <begin position="135"/>
        <end position="443"/>
    </location>
</feature>
<dbReference type="GO" id="GO:0006308">
    <property type="term" value="P:DNA catabolic process"/>
    <property type="evidence" value="ECO:0007669"/>
    <property type="project" value="UniProtKB-UniRule"/>
</dbReference>
<comment type="subunit">
    <text evidence="5">Heterooligomer composed of large and small subunits.</text>
</comment>
<dbReference type="PANTHER" id="PTHR30008:SF0">
    <property type="entry name" value="EXODEOXYRIBONUCLEASE 7 LARGE SUBUNIT"/>
    <property type="match status" value="1"/>
</dbReference>
<comment type="similarity">
    <text evidence="5 6">Belongs to the XseA family.</text>
</comment>
<reference evidence="9 10" key="1">
    <citation type="submission" date="2017-01" db="EMBL/GenBank/DDBJ databases">
        <title>Complete Genome Sequence of Paenalcaligenes hominis, Isolated from a paraplegic Patient with neurogenic bladder.</title>
        <authorList>
            <person name="Mukhopadhyay R."/>
            <person name="Joaquin J."/>
            <person name="Hogue R."/>
            <person name="Kilaru A."/>
            <person name="Jospin G."/>
            <person name="Mars K."/>
            <person name="Eisen J.A."/>
            <person name="Chaturvedi V."/>
        </authorList>
    </citation>
    <scope>NUCLEOTIDE SEQUENCE [LARGE SCALE GENOMIC DNA]</scope>
    <source>
        <strain evidence="9 10">15S00501</strain>
    </source>
</reference>
<dbReference type="STRING" id="643674.PAEH1_03275"/>
<dbReference type="Pfam" id="PF02601">
    <property type="entry name" value="Exonuc_VII_L"/>
    <property type="match status" value="1"/>
</dbReference>
<comment type="function">
    <text evidence="5">Bidirectionally degrades single-stranded DNA into large acid-insoluble oligonucleotides, which are then degraded further into small acid-soluble oligonucleotides.</text>
</comment>
<comment type="subcellular location">
    <subcellularLocation>
        <location evidence="5 6">Cytoplasm</location>
    </subcellularLocation>
</comment>
<dbReference type="Pfam" id="PF13742">
    <property type="entry name" value="tRNA_anti_2"/>
    <property type="match status" value="1"/>
</dbReference>
<sequence>MLWRRSEVYSSANSSQNTLTVTQLNRQVAQLLDQHIGRVWVEGEISNFTQAASGHWYFTIKDERAAVKAVMFRGRAVRVGFMPKTGEKYRFYAAVSMYEPRGDFQLQVDSMERAGLGDLHAEFERIKAKLHAEGLFDAGQRLPLIATPKRIGVVTSLAAAALRDVLTTMQRRAPHVEVYVYPAAVQGADAAEQLCIALGQAIADQAVQTILLVRGGGSLEDLWSFNDERLARLIHASPIPVISGVGHETDFTIADFVADVRAPTPTAAAELCCQSWQQSNADLLGVLRRLAQAQARIIDRASLRLDHAAGRLQSPQQRLAHMRQQWQNTVQRLSRTLSVQSHQQQLQHVRHRLGRVRPQTQPAQHRLQALQARLLQSMQQQRHTQRHRLAQAQHTLQALNPSAVLERGYAIVRNQQGVIIKRSHDTHIDESLDVQLAQGHLHVKLKQKHDLL</sequence>
<gene>
    <name evidence="5" type="primary">xseA</name>
    <name evidence="9" type="ORF">PAEH1_03275</name>
</gene>
<accession>A0A1U9K2N7</accession>
<evidence type="ECO:0000313" key="10">
    <source>
        <dbReference type="Proteomes" id="UP000189369"/>
    </source>
</evidence>
<dbReference type="KEGG" id="phn:PAEH1_03275"/>
<organism evidence="9 10">
    <name type="scientific">Paenalcaligenes hominis</name>
    <dbReference type="NCBI Taxonomy" id="643674"/>
    <lineage>
        <taxon>Bacteria</taxon>
        <taxon>Pseudomonadati</taxon>
        <taxon>Pseudomonadota</taxon>
        <taxon>Betaproteobacteria</taxon>
        <taxon>Burkholderiales</taxon>
        <taxon>Alcaligenaceae</taxon>
        <taxon>Paenalcaligenes</taxon>
    </lineage>
</organism>
<dbReference type="GO" id="GO:0005737">
    <property type="term" value="C:cytoplasm"/>
    <property type="evidence" value="ECO:0007669"/>
    <property type="project" value="UniProtKB-SubCell"/>
</dbReference>
<dbReference type="HAMAP" id="MF_00378">
    <property type="entry name" value="Exonuc_7_L"/>
    <property type="match status" value="1"/>
</dbReference>
<comment type="catalytic activity">
    <reaction evidence="5 6">
        <text>Exonucleolytic cleavage in either 5'- to 3'- or 3'- to 5'-direction to yield nucleoside 5'-phosphates.</text>
        <dbReference type="EC" id="3.1.11.6"/>
    </reaction>
</comment>
<keyword evidence="3 5" id="KW-0378">Hydrolase</keyword>
<evidence type="ECO:0000256" key="5">
    <source>
        <dbReference type="HAMAP-Rule" id="MF_00378"/>
    </source>
</evidence>
<proteinExistence type="inferred from homology"/>
<dbReference type="CDD" id="cd04489">
    <property type="entry name" value="ExoVII_LU_OBF"/>
    <property type="match status" value="1"/>
</dbReference>
<dbReference type="GO" id="GO:0009318">
    <property type="term" value="C:exodeoxyribonuclease VII complex"/>
    <property type="evidence" value="ECO:0007669"/>
    <property type="project" value="UniProtKB-UniRule"/>
</dbReference>
<name>A0A1U9K2N7_9BURK</name>
<evidence type="ECO:0000313" key="9">
    <source>
        <dbReference type="EMBL" id="AQS52286.1"/>
    </source>
</evidence>
<evidence type="ECO:0000259" key="8">
    <source>
        <dbReference type="Pfam" id="PF13742"/>
    </source>
</evidence>
<dbReference type="InterPro" id="IPR025824">
    <property type="entry name" value="OB-fold_nuc-bd_dom"/>
</dbReference>
<feature type="domain" description="OB-fold nucleic acid binding" evidence="8">
    <location>
        <begin position="19"/>
        <end position="112"/>
    </location>
</feature>
<dbReference type="EMBL" id="CP019697">
    <property type="protein sequence ID" value="AQS52286.1"/>
    <property type="molecule type" value="Genomic_DNA"/>
</dbReference>
<keyword evidence="1 5" id="KW-0963">Cytoplasm</keyword>
<keyword evidence="4 5" id="KW-0269">Exonuclease</keyword>
<dbReference type="InterPro" id="IPR020579">
    <property type="entry name" value="Exonuc_VII_lsu_C"/>
</dbReference>
<dbReference type="GO" id="GO:0003676">
    <property type="term" value="F:nucleic acid binding"/>
    <property type="evidence" value="ECO:0007669"/>
    <property type="project" value="InterPro"/>
</dbReference>
<dbReference type="AlphaFoldDB" id="A0A1U9K2N7"/>